<sequence>METKTNTKAGHGGDVKWGTTK</sequence>
<reference evidence="2 3" key="1">
    <citation type="submission" date="2007-06" db="EMBL/GenBank/DDBJ databases">
        <authorList>
            <person name="Shimkets L."/>
            <person name="Ferriera S."/>
            <person name="Johnson J."/>
            <person name="Kravitz S."/>
            <person name="Beeson K."/>
            <person name="Sutton G."/>
            <person name="Rogers Y.-H."/>
            <person name="Friedman R."/>
            <person name="Frazier M."/>
            <person name="Venter J.C."/>
        </authorList>
    </citation>
    <scope>NUCLEOTIDE SEQUENCE [LARGE SCALE GENOMIC DNA]</scope>
    <source>
        <strain evidence="2 3">SIR-1</strain>
    </source>
</reference>
<evidence type="ECO:0000256" key="1">
    <source>
        <dbReference type="SAM" id="MobiDB-lite"/>
    </source>
</evidence>
<keyword evidence="3" id="KW-1185">Reference proteome</keyword>
<proteinExistence type="predicted"/>
<dbReference type="AlphaFoldDB" id="A6FWY8"/>
<protein>
    <submittedName>
        <fullName evidence="2">Uncharacterized protein</fullName>
    </submittedName>
</protein>
<feature type="region of interest" description="Disordered" evidence="1">
    <location>
        <begin position="1"/>
        <end position="21"/>
    </location>
</feature>
<evidence type="ECO:0000313" key="2">
    <source>
        <dbReference type="EMBL" id="EDM81812.1"/>
    </source>
</evidence>
<gene>
    <name evidence="2" type="ORF">PPSIR1_05078</name>
</gene>
<name>A6FWY8_9BACT</name>
<evidence type="ECO:0000313" key="3">
    <source>
        <dbReference type="Proteomes" id="UP000005801"/>
    </source>
</evidence>
<dbReference type="Proteomes" id="UP000005801">
    <property type="component" value="Unassembled WGS sequence"/>
</dbReference>
<dbReference type="EMBL" id="ABCS01000001">
    <property type="protein sequence ID" value="EDM81812.1"/>
    <property type="molecule type" value="Genomic_DNA"/>
</dbReference>
<accession>A6FWY8</accession>
<comment type="caution">
    <text evidence="2">The sequence shown here is derived from an EMBL/GenBank/DDBJ whole genome shotgun (WGS) entry which is preliminary data.</text>
</comment>
<organism evidence="2 3">
    <name type="scientific">Plesiocystis pacifica SIR-1</name>
    <dbReference type="NCBI Taxonomy" id="391625"/>
    <lineage>
        <taxon>Bacteria</taxon>
        <taxon>Pseudomonadati</taxon>
        <taxon>Myxococcota</taxon>
        <taxon>Polyangia</taxon>
        <taxon>Nannocystales</taxon>
        <taxon>Nannocystaceae</taxon>
        <taxon>Plesiocystis</taxon>
    </lineage>
</organism>